<accession>A0A6B8KH07</accession>
<dbReference type="SMART" id="SM00564">
    <property type="entry name" value="PQQ"/>
    <property type="match status" value="4"/>
</dbReference>
<organism evidence="11 12">
    <name type="scientific">Methylocystis heyeri</name>
    <dbReference type="NCBI Taxonomy" id="391905"/>
    <lineage>
        <taxon>Bacteria</taxon>
        <taxon>Pseudomonadati</taxon>
        <taxon>Pseudomonadota</taxon>
        <taxon>Alphaproteobacteria</taxon>
        <taxon>Hyphomicrobiales</taxon>
        <taxon>Methylocystaceae</taxon>
        <taxon>Methylocystis</taxon>
    </lineage>
</organism>
<keyword evidence="3 6" id="KW-0634">PQQ</keyword>
<feature type="binding site" evidence="7">
    <location>
        <position position="232"/>
    </location>
    <ligand>
        <name>Ca(2+)</name>
        <dbReference type="ChEBI" id="CHEBI:29108"/>
    </ligand>
</feature>
<evidence type="ECO:0000256" key="1">
    <source>
        <dbReference type="ARBA" id="ARBA00008156"/>
    </source>
</evidence>
<dbReference type="GO" id="GO:0016020">
    <property type="term" value="C:membrane"/>
    <property type="evidence" value="ECO:0007669"/>
    <property type="project" value="InterPro"/>
</dbReference>
<evidence type="ECO:0000259" key="10">
    <source>
        <dbReference type="Pfam" id="PF01011"/>
    </source>
</evidence>
<dbReference type="OrthoDB" id="9794322at2"/>
<feature type="compositionally biased region" description="Polar residues" evidence="9">
    <location>
        <begin position="617"/>
        <end position="630"/>
    </location>
</feature>
<dbReference type="SUPFAM" id="SSF50998">
    <property type="entry name" value="Quinoprotein alcohol dehydrogenase-like"/>
    <property type="match status" value="1"/>
</dbReference>
<dbReference type="InterPro" id="IPR018391">
    <property type="entry name" value="PQQ_b-propeller_rpt"/>
</dbReference>
<dbReference type="AlphaFoldDB" id="A0A6B8KH07"/>
<evidence type="ECO:0000256" key="6">
    <source>
        <dbReference type="PIRSR" id="PIRSR617512-2"/>
    </source>
</evidence>
<dbReference type="InterPro" id="IPR002372">
    <property type="entry name" value="PQQ_rpt_dom"/>
</dbReference>
<feature type="domain" description="Pyrrolo-quinoline quinone repeat" evidence="10">
    <location>
        <begin position="72"/>
        <end position="408"/>
    </location>
</feature>
<proteinExistence type="inferred from homology"/>
<feature type="binding site" evidence="6">
    <location>
        <position position="296"/>
    </location>
    <ligand>
        <name>pyrroloquinoline quinone</name>
        <dbReference type="ChEBI" id="CHEBI:58442"/>
    </ligand>
</feature>
<dbReference type="InterPro" id="IPR011047">
    <property type="entry name" value="Quinoprotein_ADH-like_sf"/>
</dbReference>
<dbReference type="EMBL" id="CP046052">
    <property type="protein sequence ID" value="QGM45720.1"/>
    <property type="molecule type" value="Genomic_DNA"/>
</dbReference>
<evidence type="ECO:0000256" key="2">
    <source>
        <dbReference type="ARBA" id="ARBA00022723"/>
    </source>
</evidence>
<name>A0A6B8KH07_9HYPH</name>
<dbReference type="GO" id="GO:0005509">
    <property type="term" value="F:calcium ion binding"/>
    <property type="evidence" value="ECO:0007669"/>
    <property type="project" value="InterPro"/>
</dbReference>
<evidence type="ECO:0000313" key="11">
    <source>
        <dbReference type="EMBL" id="QGM45720.1"/>
    </source>
</evidence>
<evidence type="ECO:0000256" key="3">
    <source>
        <dbReference type="ARBA" id="ARBA00022891"/>
    </source>
</evidence>
<dbReference type="KEGG" id="mhey:H2LOC_008405"/>
<evidence type="ECO:0000313" key="12">
    <source>
        <dbReference type="Proteomes" id="UP000309061"/>
    </source>
</evidence>
<protein>
    <submittedName>
        <fullName evidence="11">PQQ-dependent dehydrogenase, methanol/ethanol family</fullName>
        <ecNumber evidence="11">1.1.2.-</ecNumber>
    </submittedName>
</protein>
<keyword evidence="2 7" id="KW-0479">Metal-binding</keyword>
<evidence type="ECO:0000256" key="7">
    <source>
        <dbReference type="PIRSR" id="PIRSR617512-3"/>
    </source>
</evidence>
<dbReference type="EC" id="1.1.2.-" evidence="11"/>
<feature type="region of interest" description="Disordered" evidence="9">
    <location>
        <begin position="616"/>
        <end position="645"/>
    </location>
</feature>
<dbReference type="InterPro" id="IPR017512">
    <property type="entry name" value="PQQ_MeOH/EtOH_DH"/>
</dbReference>
<feature type="binding site" evidence="6">
    <location>
        <position position="393"/>
    </location>
    <ligand>
        <name>pyrroloquinoline quinone</name>
        <dbReference type="ChEBI" id="CHEBI:58442"/>
    </ligand>
</feature>
<dbReference type="PANTHER" id="PTHR32303:SF4">
    <property type="entry name" value="QUINOPROTEIN GLUCOSE DEHYDROGENASE"/>
    <property type="match status" value="1"/>
</dbReference>
<dbReference type="NCBIfam" id="TIGR03075">
    <property type="entry name" value="PQQ_enz_alc_DH"/>
    <property type="match status" value="1"/>
</dbReference>
<dbReference type="Pfam" id="PF01011">
    <property type="entry name" value="PQQ"/>
    <property type="match status" value="2"/>
</dbReference>
<comment type="similarity">
    <text evidence="1">Belongs to the bacterial PQQ dehydrogenase family.</text>
</comment>
<gene>
    <name evidence="11" type="ORF">H2LOC_008405</name>
</gene>
<feature type="binding site" evidence="6">
    <location>
        <position position="166"/>
    </location>
    <ligand>
        <name>pyrroloquinoline quinone</name>
        <dbReference type="ChEBI" id="CHEBI:58442"/>
    </ligand>
</feature>
<dbReference type="PANTHER" id="PTHR32303">
    <property type="entry name" value="QUINOPROTEIN ALCOHOL DEHYDROGENASE (CYTOCHROME C)"/>
    <property type="match status" value="1"/>
</dbReference>
<comment type="cofactor">
    <cofactor evidence="7">
        <name>Ca(2+)</name>
        <dbReference type="ChEBI" id="CHEBI:29108"/>
    </cofactor>
    <text evidence="7">Binds 1 Ca(2+) ion per subunit.</text>
</comment>
<evidence type="ECO:0000256" key="4">
    <source>
        <dbReference type="ARBA" id="ARBA00023002"/>
    </source>
</evidence>
<dbReference type="GO" id="GO:0016614">
    <property type="term" value="F:oxidoreductase activity, acting on CH-OH group of donors"/>
    <property type="evidence" value="ECO:0007669"/>
    <property type="project" value="InterPro"/>
</dbReference>
<feature type="domain" description="Pyrrolo-quinoline quinone repeat" evidence="10">
    <location>
        <begin position="512"/>
        <end position="593"/>
    </location>
</feature>
<evidence type="ECO:0000256" key="9">
    <source>
        <dbReference type="SAM" id="MobiDB-lite"/>
    </source>
</evidence>
<dbReference type="Proteomes" id="UP000309061">
    <property type="component" value="Chromosome"/>
</dbReference>
<keyword evidence="4 11" id="KW-0560">Oxidoreductase</keyword>
<feature type="active site" description="Proton acceptor" evidence="5">
    <location>
        <position position="364"/>
    </location>
</feature>
<comment type="cofactor">
    <cofactor evidence="6">
        <name>pyrroloquinoline quinone</name>
        <dbReference type="ChEBI" id="CHEBI:58442"/>
    </cofactor>
    <text evidence="6">Binds 1 PQQ group per subunit.</text>
</comment>
<feature type="binding site" evidence="7">
    <location>
        <position position="364"/>
    </location>
    <ligand>
        <name>Ca(2+)</name>
        <dbReference type="ChEBI" id="CHEBI:29108"/>
    </ligand>
</feature>
<dbReference type="Gene3D" id="2.140.10.10">
    <property type="entry name" value="Quinoprotein alcohol dehydrogenase-like superfamily"/>
    <property type="match status" value="1"/>
</dbReference>
<keyword evidence="7" id="KW-0106">Calcium</keyword>
<sequence length="675" mass="71137">MRATAGFILDPMRGLERMNNRYAMQTKNLTGLRRAAKGCLDISVLALSVFVGGVWAGSAAAQAAPPQTGAEWWTAGGTQQGTRYSGLKEITAANAGGLTEEFSYPTGVKNSHQGSPLVVGNTLYIVTPFPNNLISVDLSSHSQNWIYAGNAAQFSKGLTCCDVVNRGGAYGVVNGKGVVVYTLLDGHVVAVDASTGKEVWKVKVADPWTGETLNTAPIIANDKVIFGSSGSEMGVRGSVRALNLATGKLAWQAYATGPDADVLIDSSTKPWFQKDKGANLGTTTWPGSLWKQGGGTSWAWITHDPDTNTVFYGTSQPGTFNPTMRQLSPGTPGDNKWAASIFARDADTGKAKWVYQLVPWDNWDYDAVNESTVVDLPLGAGGALRRVVVHFNKDGFAYILDAATGQLVSANPFSDANWATGIDLNTGYPNVVSSKLTQEGQRTDYICPSAFGAKDWEYSAFSPVTGLFYFGAHNMCMNYEPLRVNYIAGTPFTGADVGIVPHKDAQGAIEPNLGEFVAFDPVKGQRKWTIKENTPVFGGALVTAGNVVFYGTLDKKFKAVDANTGVELFSAILECGVTSAPITFTGSDGKQRVAITTGLGRLNGAFSGSGPCPAISSGESSATVSPQTKMAKSYAGDAEGENATSAAPHHVVSAHTVGAAATAPTTGFVHVFKLP</sequence>
<evidence type="ECO:0000256" key="8">
    <source>
        <dbReference type="PIRSR" id="PIRSR617512-4"/>
    </source>
</evidence>
<keyword evidence="12" id="KW-1185">Reference proteome</keyword>
<evidence type="ECO:0000256" key="5">
    <source>
        <dbReference type="PIRSR" id="PIRSR617512-1"/>
    </source>
</evidence>
<reference evidence="11 12" key="1">
    <citation type="submission" date="2019-11" db="EMBL/GenBank/DDBJ databases">
        <title>The genome sequence of Methylocystis heyeri.</title>
        <authorList>
            <person name="Oshkin I.Y."/>
            <person name="Miroshnikov K."/>
            <person name="Dedysh S.N."/>
        </authorList>
    </citation>
    <scope>NUCLEOTIDE SEQUENCE [LARGE SCALE GENOMIC DNA]</scope>
    <source>
        <strain evidence="11 12">H2</strain>
    </source>
</reference>
<feature type="disulfide bond" evidence="8">
    <location>
        <begin position="160"/>
        <end position="161"/>
    </location>
</feature>
<keyword evidence="8" id="KW-1015">Disulfide bond</keyword>